<comment type="similarity">
    <text evidence="1 2">Belongs to the nucleosome assembly protein (NAP) family.</text>
</comment>
<evidence type="ECO:0008006" key="6">
    <source>
        <dbReference type="Google" id="ProtNLM"/>
    </source>
</evidence>
<comment type="caution">
    <text evidence="4">The sequence shown here is derived from an EMBL/GenBank/DDBJ whole genome shotgun (WGS) entry which is preliminary data.</text>
</comment>
<evidence type="ECO:0000256" key="3">
    <source>
        <dbReference type="SAM" id="MobiDB-lite"/>
    </source>
</evidence>
<reference evidence="4" key="1">
    <citation type="journal article" date="2023" name="Mol. Biol. Evol.">
        <title>Third-Generation Sequencing Reveals the Adaptive Role of the Epigenome in Three Deep-Sea Polychaetes.</title>
        <authorList>
            <person name="Perez M."/>
            <person name="Aroh O."/>
            <person name="Sun Y."/>
            <person name="Lan Y."/>
            <person name="Juniper S.K."/>
            <person name="Young C.R."/>
            <person name="Angers B."/>
            <person name="Qian P.Y."/>
        </authorList>
    </citation>
    <scope>NUCLEOTIDE SEQUENCE</scope>
    <source>
        <strain evidence="4">P08H-3</strain>
    </source>
</reference>
<dbReference type="Gene3D" id="3.30.1120.90">
    <property type="entry name" value="Nucleosome assembly protein"/>
    <property type="match status" value="1"/>
</dbReference>
<dbReference type="FunFam" id="3.30.1120.90:FF:000002">
    <property type="entry name" value="Testis-specific Y-encoded-like protein 2"/>
    <property type="match status" value="1"/>
</dbReference>
<keyword evidence="5" id="KW-1185">Reference proteome</keyword>
<dbReference type="SUPFAM" id="SSF143113">
    <property type="entry name" value="NAP-like"/>
    <property type="match status" value="1"/>
</dbReference>
<gene>
    <name evidence="4" type="ORF">LSH36_332g02062</name>
</gene>
<dbReference type="InterPro" id="IPR002164">
    <property type="entry name" value="NAP_family"/>
</dbReference>
<evidence type="ECO:0000256" key="1">
    <source>
        <dbReference type="ARBA" id="ARBA00009947"/>
    </source>
</evidence>
<evidence type="ECO:0000256" key="2">
    <source>
        <dbReference type="RuleBase" id="RU003876"/>
    </source>
</evidence>
<sequence>MASETAPASKMRKTDKVIDVDADDSRDFDAETQKALEEIDACQNDIDSLNERASEEILLVEQKYNKMRKPYYEKRNELIQKIPNFWVTAFVNHPQISAILDEEEEECLHHLTKVEVEEFEDIKSGYKIKFTFNENPFFSNTVLVKEFHLATTGDPASQSTEIQWKEGMNLVKKAQQNGNSAGQKRKHSSLSRTFFQWFIDNVDPSADDIAEVIKDDMWPNPLQYFLAPDIEENGYDDEEDEDDEDGEGLQVIGEDDEDDEEGDDDDDDDDDDDNGNIY</sequence>
<protein>
    <recommendedName>
        <fullName evidence="6">Protein SET</fullName>
    </recommendedName>
</protein>
<proteinExistence type="inferred from homology"/>
<name>A0AAD9N264_9ANNE</name>
<feature type="region of interest" description="Disordered" evidence="3">
    <location>
        <begin position="231"/>
        <end position="278"/>
    </location>
</feature>
<organism evidence="4 5">
    <name type="scientific">Paralvinella palmiformis</name>
    <dbReference type="NCBI Taxonomy" id="53620"/>
    <lineage>
        <taxon>Eukaryota</taxon>
        <taxon>Metazoa</taxon>
        <taxon>Spiralia</taxon>
        <taxon>Lophotrochozoa</taxon>
        <taxon>Annelida</taxon>
        <taxon>Polychaeta</taxon>
        <taxon>Sedentaria</taxon>
        <taxon>Canalipalpata</taxon>
        <taxon>Terebellida</taxon>
        <taxon>Terebelliformia</taxon>
        <taxon>Alvinellidae</taxon>
        <taxon>Paralvinella</taxon>
    </lineage>
</organism>
<dbReference type="GO" id="GO:0005634">
    <property type="term" value="C:nucleus"/>
    <property type="evidence" value="ECO:0007669"/>
    <property type="project" value="InterPro"/>
</dbReference>
<dbReference type="PANTHER" id="PTHR11875">
    <property type="entry name" value="TESTIS-SPECIFIC Y-ENCODED PROTEIN"/>
    <property type="match status" value="1"/>
</dbReference>
<accession>A0AAD9N264</accession>
<dbReference type="Pfam" id="PF00956">
    <property type="entry name" value="NAP"/>
    <property type="match status" value="1"/>
</dbReference>
<evidence type="ECO:0000313" key="4">
    <source>
        <dbReference type="EMBL" id="KAK2152306.1"/>
    </source>
</evidence>
<dbReference type="Gene3D" id="1.20.5.1500">
    <property type="match status" value="1"/>
</dbReference>
<dbReference type="GO" id="GO:0006334">
    <property type="term" value="P:nucleosome assembly"/>
    <property type="evidence" value="ECO:0007669"/>
    <property type="project" value="InterPro"/>
</dbReference>
<evidence type="ECO:0000313" key="5">
    <source>
        <dbReference type="Proteomes" id="UP001208570"/>
    </source>
</evidence>
<dbReference type="InterPro" id="IPR037231">
    <property type="entry name" value="NAP-like_sf"/>
</dbReference>
<dbReference type="AlphaFoldDB" id="A0AAD9N264"/>
<dbReference type="EMBL" id="JAODUP010000333">
    <property type="protein sequence ID" value="KAK2152306.1"/>
    <property type="molecule type" value="Genomic_DNA"/>
</dbReference>
<dbReference type="Proteomes" id="UP001208570">
    <property type="component" value="Unassembled WGS sequence"/>
</dbReference>